<accession>A0A0F9QTB5</accession>
<dbReference type="SUPFAM" id="SSF56801">
    <property type="entry name" value="Acetyl-CoA synthetase-like"/>
    <property type="match status" value="1"/>
</dbReference>
<dbReference type="GO" id="GO:0044539">
    <property type="term" value="P:long-chain fatty acid import into cell"/>
    <property type="evidence" value="ECO:0007669"/>
    <property type="project" value="TreeGrafter"/>
</dbReference>
<comment type="caution">
    <text evidence="6">The sequence shown here is derived from an EMBL/GenBank/DDBJ whole genome shotgun (WGS) entry which is preliminary data.</text>
</comment>
<proteinExistence type="inferred from homology"/>
<name>A0A0F9QTB5_9ZZZZ</name>
<gene>
    <name evidence="6" type="ORF">LCGC14_0977100</name>
</gene>
<sequence>MSKSKNKKNQQNAYTLKRKDYLKGWLFALPRRRRMTKAIAEGLTITPESKKNIALKTELNAEKYSKKTAILYEDISYTHKEYNEWCNRYANFFLNKVGLKKGDVAIVYLINRPEILFIIVGLAKIGVISSLINTKQREKPLIHSITHAPGKVFIIGEELIDAFSDVKSKLNLTEEQFKHLYFLPDKGEAELSQGFKNLYDLVKDEDINNPQTSHQIEAKDPYAYIFTSGTTGLPKAAIITHGHTVGSSIYWGDTVVGMKQKDIMYITTPLFHSNAINVAYAAALRYGSAMAISRKFSVSKFWDDAIKFKATCFNYIGEICRYLYNKPPKPTDRKHDVVKIVGNGLRNEMWKGFKKRFGIRKIFEFYGATERFSPNFANRFNLDCTIGFCGSPYAIVKYDINEDEPIKDEDGFMIKVEKGEAGLLLGQVDPNLFYNYTDK</sequence>
<keyword evidence="3" id="KW-0547">Nucleotide-binding</keyword>
<dbReference type="PROSITE" id="PS00455">
    <property type="entry name" value="AMP_BINDING"/>
    <property type="match status" value="1"/>
</dbReference>
<dbReference type="InterPro" id="IPR000873">
    <property type="entry name" value="AMP-dep_synth/lig_dom"/>
</dbReference>
<keyword evidence="4" id="KW-0067">ATP-binding</keyword>
<dbReference type="PANTHER" id="PTHR43107">
    <property type="entry name" value="LONG-CHAIN FATTY ACID TRANSPORT PROTEIN"/>
    <property type="match status" value="1"/>
</dbReference>
<dbReference type="EMBL" id="LAZR01003624">
    <property type="protein sequence ID" value="KKN16326.1"/>
    <property type="molecule type" value="Genomic_DNA"/>
</dbReference>
<dbReference type="PANTHER" id="PTHR43107:SF15">
    <property type="entry name" value="FATTY ACID TRANSPORT PROTEIN 3, ISOFORM A"/>
    <property type="match status" value="1"/>
</dbReference>
<dbReference type="Pfam" id="PF00501">
    <property type="entry name" value="AMP-binding"/>
    <property type="match status" value="1"/>
</dbReference>
<evidence type="ECO:0000256" key="2">
    <source>
        <dbReference type="ARBA" id="ARBA00022598"/>
    </source>
</evidence>
<evidence type="ECO:0000259" key="5">
    <source>
        <dbReference type="Pfam" id="PF00501"/>
    </source>
</evidence>
<reference evidence="6" key="1">
    <citation type="journal article" date="2015" name="Nature">
        <title>Complex archaea that bridge the gap between prokaryotes and eukaryotes.</title>
        <authorList>
            <person name="Spang A."/>
            <person name="Saw J.H."/>
            <person name="Jorgensen S.L."/>
            <person name="Zaremba-Niedzwiedzka K."/>
            <person name="Martijn J."/>
            <person name="Lind A.E."/>
            <person name="van Eijk R."/>
            <person name="Schleper C."/>
            <person name="Guy L."/>
            <person name="Ettema T.J."/>
        </authorList>
    </citation>
    <scope>NUCLEOTIDE SEQUENCE</scope>
</reference>
<dbReference type="GO" id="GO:0004467">
    <property type="term" value="F:long-chain fatty acid-CoA ligase activity"/>
    <property type="evidence" value="ECO:0007669"/>
    <property type="project" value="TreeGrafter"/>
</dbReference>
<dbReference type="GO" id="GO:0005524">
    <property type="term" value="F:ATP binding"/>
    <property type="evidence" value="ECO:0007669"/>
    <property type="project" value="UniProtKB-KW"/>
</dbReference>
<evidence type="ECO:0000256" key="3">
    <source>
        <dbReference type="ARBA" id="ARBA00022741"/>
    </source>
</evidence>
<feature type="domain" description="AMP-dependent synthetase/ligase" evidence="5">
    <location>
        <begin position="60"/>
        <end position="404"/>
    </location>
</feature>
<evidence type="ECO:0000256" key="4">
    <source>
        <dbReference type="ARBA" id="ARBA00022840"/>
    </source>
</evidence>
<dbReference type="GO" id="GO:0005886">
    <property type="term" value="C:plasma membrane"/>
    <property type="evidence" value="ECO:0007669"/>
    <property type="project" value="TreeGrafter"/>
</dbReference>
<feature type="non-terminal residue" evidence="6">
    <location>
        <position position="439"/>
    </location>
</feature>
<comment type="similarity">
    <text evidence="1">Belongs to the ATP-dependent AMP-binding enzyme family.</text>
</comment>
<organism evidence="6">
    <name type="scientific">marine sediment metagenome</name>
    <dbReference type="NCBI Taxonomy" id="412755"/>
    <lineage>
        <taxon>unclassified sequences</taxon>
        <taxon>metagenomes</taxon>
        <taxon>ecological metagenomes</taxon>
    </lineage>
</organism>
<protein>
    <recommendedName>
        <fullName evidence="5">AMP-dependent synthetase/ligase domain-containing protein</fullName>
    </recommendedName>
</protein>
<dbReference type="GO" id="GO:0005324">
    <property type="term" value="F:long-chain fatty acid transmembrane transporter activity"/>
    <property type="evidence" value="ECO:0007669"/>
    <property type="project" value="TreeGrafter"/>
</dbReference>
<evidence type="ECO:0000256" key="1">
    <source>
        <dbReference type="ARBA" id="ARBA00006432"/>
    </source>
</evidence>
<dbReference type="InterPro" id="IPR020845">
    <property type="entry name" value="AMP-binding_CS"/>
</dbReference>
<dbReference type="Gene3D" id="3.40.50.12780">
    <property type="entry name" value="N-terminal domain of ligase-like"/>
    <property type="match status" value="1"/>
</dbReference>
<keyword evidence="2" id="KW-0436">Ligase</keyword>
<dbReference type="InterPro" id="IPR042099">
    <property type="entry name" value="ANL_N_sf"/>
</dbReference>
<dbReference type="AlphaFoldDB" id="A0A0F9QTB5"/>
<evidence type="ECO:0000313" key="6">
    <source>
        <dbReference type="EMBL" id="KKN16326.1"/>
    </source>
</evidence>